<reference evidence="1" key="1">
    <citation type="submission" date="2023-11" db="EMBL/GenBank/DDBJ databases">
        <authorList>
            <person name="Poullet M."/>
        </authorList>
    </citation>
    <scope>NUCLEOTIDE SEQUENCE</scope>
    <source>
        <strain evidence="1">E1834</strain>
    </source>
</reference>
<name>A0ACB0ZIB4_MELEN</name>
<evidence type="ECO:0000313" key="1">
    <source>
        <dbReference type="EMBL" id="CAK5078765.1"/>
    </source>
</evidence>
<evidence type="ECO:0000313" key="2">
    <source>
        <dbReference type="Proteomes" id="UP001497535"/>
    </source>
</evidence>
<accession>A0ACB0ZIB4</accession>
<protein>
    <submittedName>
        <fullName evidence="1">Uncharacterized protein</fullName>
    </submittedName>
</protein>
<organism evidence="1 2">
    <name type="scientific">Meloidogyne enterolobii</name>
    <name type="common">Root-knot nematode worm</name>
    <name type="synonym">Meloidogyne mayaguensis</name>
    <dbReference type="NCBI Taxonomy" id="390850"/>
    <lineage>
        <taxon>Eukaryota</taxon>
        <taxon>Metazoa</taxon>
        <taxon>Ecdysozoa</taxon>
        <taxon>Nematoda</taxon>
        <taxon>Chromadorea</taxon>
        <taxon>Rhabditida</taxon>
        <taxon>Tylenchina</taxon>
        <taxon>Tylenchomorpha</taxon>
        <taxon>Tylenchoidea</taxon>
        <taxon>Meloidogynidae</taxon>
        <taxon>Meloidogyninae</taxon>
        <taxon>Meloidogyne</taxon>
    </lineage>
</organism>
<gene>
    <name evidence="1" type="ORF">MENTE1834_LOCUS25835</name>
</gene>
<dbReference type="EMBL" id="CAVMJV010000036">
    <property type="protein sequence ID" value="CAK5078765.1"/>
    <property type="molecule type" value="Genomic_DNA"/>
</dbReference>
<comment type="caution">
    <text evidence="1">The sequence shown here is derived from an EMBL/GenBank/DDBJ whole genome shotgun (WGS) entry which is preliminary data.</text>
</comment>
<sequence>MAYYSPASNKSFPPQNLAASSSSISASNSPGRQRLPVVVKEKSPQKKTPTRSRGQAQRRVAALSPGDASSSEALASTIASVASGGGSLEEFEKFSAATSLGSSSNSSPSSLYTNSLNVHPGPSTFSEQLSAPQNIIQPPSSSKRRKNCSSSSALNSTQSNQKINQLLLSGFSDSPNASLGTLVERNKRMGPLSASQYQHIQEVQQQQCRIHVQNPPQTHGDFPVTGTKIQVVHMQPSPAAAASLLTGACESPQQPQCSHQQQHYLGIGSMLPPPRSQQNELMISNHYQPNQHPPHHHSLPSTPFSSTGLDFCGSNVGGSGGVLSAEMMLSSSAAATPSPAGTIASSPAASVMPPASGGCIGGPSSVHGIQKMQQKHRTSFQHQKPILDNGGGPMSVGCNSSYSYPPPSPHWVSQQQSYSSAMSAQASPQPPQSILQRKIEDSGGSVGSSYVPSSMPAASPYSQQQQMRQNHLQQYSPMSVPIHSGEASAVPSPQMSHRFHQNTPQQHLQSSPPQILGGGPHLQHQTQSAGLQPQPLVGGQNLNQQALFATQQTSLPGQQQLQPIYHKKLQGRIQYHNQTHQQPQQLPLHYLQTPPHQQLLSQQQNYHHTSPIERPTAPLPTQQNMHPPPSPMFSSMKQQQHNANIGNHHVSNIPQNQSIYLSQQQQPPQTYLKQQQQIIHNQAFQQQPLVLSPPPPPYIANAYPSQQPPPQPMRMFPAAASTPFVCPLTPTGQMNIAGCSPSTQMLPPMPQPARAQLSRAHLLTRHSRELKCHKYAIKLYHLQRTTKALVYKNGALADELTRLQQQIQTVTEERRVLAKRLQHHERNRIRRLQTHFKKAAAAASAAAEAAEKKNEEETGGTTTSTTNCKKLVICTLLNSSKQKKHSAQLNCKESHTDKVSL</sequence>
<dbReference type="Proteomes" id="UP001497535">
    <property type="component" value="Unassembled WGS sequence"/>
</dbReference>
<keyword evidence="2" id="KW-1185">Reference proteome</keyword>
<proteinExistence type="predicted"/>